<proteinExistence type="predicted"/>
<dbReference type="InterPro" id="IPR014710">
    <property type="entry name" value="RmlC-like_jellyroll"/>
</dbReference>
<dbReference type="SMART" id="SM00100">
    <property type="entry name" value="cNMP"/>
    <property type="match status" value="2"/>
</dbReference>
<dbReference type="PANTHER" id="PTHR24567:SF26">
    <property type="entry name" value="REGULATORY PROTEIN YEIL"/>
    <property type="match status" value="1"/>
</dbReference>
<gene>
    <name evidence="2" type="ORF">FRE64_02570</name>
</gene>
<dbReference type="OrthoDB" id="428497at2"/>
<dbReference type="AlphaFoldDB" id="A0A5B8NKW1"/>
<feature type="domain" description="Cyclic nucleotide-binding" evidence="1">
    <location>
        <begin position="5"/>
        <end position="123"/>
    </location>
</feature>
<dbReference type="Proteomes" id="UP000318453">
    <property type="component" value="Chromosome"/>
</dbReference>
<organism evidence="2 3">
    <name type="scientific">Euhalothece natronophila Z-M001</name>
    <dbReference type="NCBI Taxonomy" id="522448"/>
    <lineage>
        <taxon>Bacteria</taxon>
        <taxon>Bacillati</taxon>
        <taxon>Cyanobacteriota</taxon>
        <taxon>Cyanophyceae</taxon>
        <taxon>Oscillatoriophycideae</taxon>
        <taxon>Chroococcales</taxon>
        <taxon>Halothecacae</taxon>
        <taxon>Halothece cluster</taxon>
        <taxon>Euhalothece</taxon>
    </lineage>
</organism>
<dbReference type="InterPro" id="IPR018490">
    <property type="entry name" value="cNMP-bd_dom_sf"/>
</dbReference>
<protein>
    <submittedName>
        <fullName evidence="2">Cyclic nucleotide-binding domain-containing protein</fullName>
    </submittedName>
</protein>
<dbReference type="Pfam" id="PF00027">
    <property type="entry name" value="cNMP_binding"/>
    <property type="match status" value="1"/>
</dbReference>
<dbReference type="PANTHER" id="PTHR24567">
    <property type="entry name" value="CRP FAMILY TRANSCRIPTIONAL REGULATORY PROTEIN"/>
    <property type="match status" value="1"/>
</dbReference>
<dbReference type="KEGG" id="enn:FRE64_02570"/>
<keyword evidence="3" id="KW-1185">Reference proteome</keyword>
<dbReference type="InterPro" id="IPR000595">
    <property type="entry name" value="cNMP-bd_dom"/>
</dbReference>
<name>A0A5B8NKW1_9CHRO</name>
<evidence type="ECO:0000259" key="1">
    <source>
        <dbReference type="PROSITE" id="PS50042"/>
    </source>
</evidence>
<sequence length="364" mass="41068">MPDILREQLTEDDIDWLVSVGEQITVSSTDTLVEQNEPLNQLYILLEGELKSLIKDNEESTLGRAYSALISETNAEQELFSYQSGDIIGEGTLFWISTSPVTIQAKTDSIVLIVPCESLKNHLKNNPNFAVRFYRAIALLLLNRYEFLLKKCLNHRKKLQISPFQDGTILFHELYDNDIDWIVTQGDVQRYEAGQLIIPANQPTENLYLVLKGLLSLNITEKKANTLNEVFEKLSNSESKSETPPSKEVEYATPGEVVGETALVDSYLPKLTVTALEDSILLAIPRQKLLANLEQNIEMSSRFYRILTTLLSIRLTRLISRLGYGKDLGNTAQLLSSNQFDLEAIDPPNQNSSRFDSILKKLNV</sequence>
<evidence type="ECO:0000313" key="3">
    <source>
        <dbReference type="Proteomes" id="UP000318453"/>
    </source>
</evidence>
<dbReference type="SUPFAM" id="SSF51206">
    <property type="entry name" value="cAMP-binding domain-like"/>
    <property type="match status" value="2"/>
</dbReference>
<dbReference type="GO" id="GO:0005829">
    <property type="term" value="C:cytosol"/>
    <property type="evidence" value="ECO:0007669"/>
    <property type="project" value="TreeGrafter"/>
</dbReference>
<dbReference type="Gene3D" id="2.60.120.10">
    <property type="entry name" value="Jelly Rolls"/>
    <property type="match status" value="2"/>
</dbReference>
<feature type="domain" description="Cyclic nucleotide-binding" evidence="1">
    <location>
        <begin position="170"/>
        <end position="310"/>
    </location>
</feature>
<dbReference type="RefSeq" id="WP_146294531.1">
    <property type="nucleotide sequence ID" value="NZ_CP042326.1"/>
</dbReference>
<dbReference type="CDD" id="cd00038">
    <property type="entry name" value="CAP_ED"/>
    <property type="match status" value="2"/>
</dbReference>
<reference evidence="2" key="1">
    <citation type="submission" date="2019-08" db="EMBL/GenBank/DDBJ databases">
        <title>Carotenoids and Carotenoid Binding Proteins in the Halophilic Cyanobacterium Euhalothece sp. ZM00.</title>
        <authorList>
            <person name="Cho S.M."/>
            <person name="Song J.Y."/>
            <person name="Park Y.-I."/>
        </authorList>
    </citation>
    <scope>NUCLEOTIDE SEQUENCE [LARGE SCALE GENOMIC DNA]</scope>
    <source>
        <strain evidence="2">Z-M001</strain>
    </source>
</reference>
<dbReference type="PROSITE" id="PS50042">
    <property type="entry name" value="CNMP_BINDING_3"/>
    <property type="match status" value="2"/>
</dbReference>
<dbReference type="GO" id="GO:0003700">
    <property type="term" value="F:DNA-binding transcription factor activity"/>
    <property type="evidence" value="ECO:0007669"/>
    <property type="project" value="TreeGrafter"/>
</dbReference>
<accession>A0A5B8NKW1</accession>
<evidence type="ECO:0000313" key="2">
    <source>
        <dbReference type="EMBL" id="QDZ38920.1"/>
    </source>
</evidence>
<dbReference type="InterPro" id="IPR050397">
    <property type="entry name" value="Env_Response_Regulators"/>
</dbReference>
<dbReference type="EMBL" id="CP042326">
    <property type="protein sequence ID" value="QDZ38920.1"/>
    <property type="molecule type" value="Genomic_DNA"/>
</dbReference>